<dbReference type="EC" id="3.5.2.9" evidence="4"/>
<gene>
    <name evidence="4" type="ORF">FDG2_5602</name>
</gene>
<dbReference type="Pfam" id="PF01968">
    <property type="entry name" value="Hydantoinase_A"/>
    <property type="match status" value="1"/>
</dbReference>
<evidence type="ECO:0000313" key="4">
    <source>
        <dbReference type="EMBL" id="SBW28252.1"/>
    </source>
</evidence>
<feature type="domain" description="Acetophenone carboxylase-like C-terminal" evidence="3">
    <location>
        <begin position="522"/>
        <end position="694"/>
    </location>
</feature>
<organism evidence="4 5">
    <name type="scientific">Candidatus Protofrankia californiensis</name>
    <dbReference type="NCBI Taxonomy" id="1839754"/>
    <lineage>
        <taxon>Bacteria</taxon>
        <taxon>Bacillati</taxon>
        <taxon>Actinomycetota</taxon>
        <taxon>Actinomycetes</taxon>
        <taxon>Frankiales</taxon>
        <taxon>Frankiaceae</taxon>
        <taxon>Protofrankia</taxon>
    </lineage>
</organism>
<dbReference type="GO" id="GO:0006749">
    <property type="term" value="P:glutathione metabolic process"/>
    <property type="evidence" value="ECO:0007669"/>
    <property type="project" value="TreeGrafter"/>
</dbReference>
<dbReference type="GO" id="GO:0005829">
    <property type="term" value="C:cytosol"/>
    <property type="evidence" value="ECO:0007669"/>
    <property type="project" value="TreeGrafter"/>
</dbReference>
<dbReference type="EMBL" id="FLUV01002326">
    <property type="protein sequence ID" value="SBW28252.1"/>
    <property type="molecule type" value="Genomic_DNA"/>
</dbReference>
<feature type="domain" description="Hydantoinase/oxoprolinase N-terminal" evidence="2">
    <location>
        <begin position="3"/>
        <end position="190"/>
    </location>
</feature>
<dbReference type="AlphaFoldDB" id="A0A1C3PEJ4"/>
<dbReference type="GO" id="GO:0017168">
    <property type="term" value="F:5-oxoprolinase (ATP-hydrolyzing) activity"/>
    <property type="evidence" value="ECO:0007669"/>
    <property type="project" value="UniProtKB-EC"/>
</dbReference>
<dbReference type="Pfam" id="PF19278">
    <property type="entry name" value="Hydant_A_C"/>
    <property type="match status" value="1"/>
</dbReference>
<name>A0A1C3PEJ4_9ACTN</name>
<reference evidence="5" key="1">
    <citation type="submission" date="2016-02" db="EMBL/GenBank/DDBJ databases">
        <authorList>
            <person name="Wibberg D."/>
        </authorList>
    </citation>
    <scope>NUCLEOTIDE SEQUENCE [LARGE SCALE GENOMIC DNA]</scope>
</reference>
<evidence type="ECO:0000313" key="5">
    <source>
        <dbReference type="Proteomes" id="UP000199013"/>
    </source>
</evidence>
<dbReference type="InterPro" id="IPR008040">
    <property type="entry name" value="Hydant_A_N"/>
</dbReference>
<evidence type="ECO:0000259" key="2">
    <source>
        <dbReference type="Pfam" id="PF05378"/>
    </source>
</evidence>
<sequence>MKRISVDIGGTFTDCFFVWDESYVEAKALTTHHNLALGFNEALDLACSRAGLDRGTVLTEVDSVRYATTLGTNALIERKGPKVGAIVTHGFEDTIPLSRGRGYGEGLDYSMQQNLPAAERPEPLVPRHLIRSVKERINSAGKIVAKLDPEDVRTVVRELVNAGAEALVVSLVNATENPEHELAIQEIVLDEFPAHELGAIPLLLGSQVSGRKGEYVRATSTIVDGFLHEIMFHALSQLSNNLRDSGYDKPMLVIHNSGGMAQMNSTDALQTIHSGPIAGVGAAEHLSNETGLGHVISTDMGGTSFDIGLVPEGGVKHYDFLPTIDRWLVSVPMVHLDTLGAGGGSIASYDRIHDSIKIGPESAGSNPGPACYDRGGLRPTVTDADLLLGYLDPDNYANGYIKLNPKRSRFAIEENLCDHLEMDVLDIARAIKDGIDEQMAIGIGKELRVRGYLPEDFTMLAYGGNGPLHACGIARHAGIKRVLAPPFSSVFSACGAGNMKQLHFHERGVHVTMYNATSRSLYDKYEEFNAIVEELEARGREDLVRQGFSADDVKYRLELDMRYGNQLLTQAVALDINRMNGVGDVLRMIRTFGDVYSHRFGASSAAPEAGIRVGTVRVASYVDGDVVNFDSLEAGGERTVPTEVSRRKVHIIGHDDPIETPVYDQTALSYEHVIPGPAIATTENTTYLVEPGWRLEPTVQGAVWFLQD</sequence>
<keyword evidence="4" id="KW-0378">Hydrolase</keyword>
<accession>A0A1C3PEJ4</accession>
<keyword evidence="5" id="KW-1185">Reference proteome</keyword>
<dbReference type="Pfam" id="PF05378">
    <property type="entry name" value="Hydant_A_N"/>
    <property type="match status" value="1"/>
</dbReference>
<dbReference type="InterPro" id="IPR049517">
    <property type="entry name" value="ACX-like_C"/>
</dbReference>
<evidence type="ECO:0000259" key="3">
    <source>
        <dbReference type="Pfam" id="PF19278"/>
    </source>
</evidence>
<dbReference type="InterPro" id="IPR045079">
    <property type="entry name" value="Oxoprolinase-like"/>
</dbReference>
<dbReference type="PANTHER" id="PTHR11365">
    <property type="entry name" value="5-OXOPROLINASE RELATED"/>
    <property type="match status" value="1"/>
</dbReference>
<dbReference type="Proteomes" id="UP000199013">
    <property type="component" value="Unassembled WGS sequence"/>
</dbReference>
<evidence type="ECO:0000259" key="1">
    <source>
        <dbReference type="Pfam" id="PF01968"/>
    </source>
</evidence>
<dbReference type="InterPro" id="IPR002821">
    <property type="entry name" value="Hydantoinase_A"/>
</dbReference>
<protein>
    <submittedName>
        <fullName evidence="4">5-oxoprolinase</fullName>
        <ecNumber evidence="4">3.5.2.9</ecNumber>
    </submittedName>
</protein>
<feature type="domain" description="Hydantoinase A/oxoprolinase" evidence="1">
    <location>
        <begin position="217"/>
        <end position="497"/>
    </location>
</feature>
<proteinExistence type="predicted"/>
<dbReference type="PANTHER" id="PTHR11365:SF23">
    <property type="entry name" value="HYPOTHETICAL 5-OXOPROLINASE (EUROFUNG)-RELATED"/>
    <property type="match status" value="1"/>
</dbReference>